<reference evidence="1 2" key="1">
    <citation type="submission" date="2016-08" db="EMBL/GenBank/DDBJ databases">
        <title>Draft genome sequence of Candidatus Piscirickettsia litoralis, from seawater.</title>
        <authorList>
            <person name="Wan X."/>
            <person name="Lee A.J."/>
            <person name="Hou S."/>
            <person name="Donachie S.P."/>
        </authorList>
    </citation>
    <scope>NUCLEOTIDE SEQUENCE [LARGE SCALE GENOMIC DNA]</scope>
    <source>
        <strain evidence="1 2">Y2</strain>
    </source>
</reference>
<dbReference type="RefSeq" id="WP_069314595.1">
    <property type="nucleotide sequence ID" value="NZ_MDTU01000010.1"/>
</dbReference>
<dbReference type="EMBL" id="MDTU01000010">
    <property type="protein sequence ID" value="ODN40971.1"/>
    <property type="molecule type" value="Genomic_DNA"/>
</dbReference>
<organism evidence="1 2">
    <name type="scientific">Piscirickettsia litoralis</name>
    <dbReference type="NCBI Taxonomy" id="1891921"/>
    <lineage>
        <taxon>Bacteria</taxon>
        <taxon>Pseudomonadati</taxon>
        <taxon>Pseudomonadota</taxon>
        <taxon>Gammaproteobacteria</taxon>
        <taxon>Thiotrichales</taxon>
        <taxon>Piscirickettsiaceae</taxon>
        <taxon>Piscirickettsia</taxon>
    </lineage>
</organism>
<comment type="caution">
    <text evidence="1">The sequence shown here is derived from an EMBL/GenBank/DDBJ whole genome shotgun (WGS) entry which is preliminary data.</text>
</comment>
<protein>
    <submittedName>
        <fullName evidence="1">Uncharacterized protein</fullName>
    </submittedName>
</protein>
<keyword evidence="2" id="KW-1185">Reference proteome</keyword>
<proteinExistence type="predicted"/>
<accession>A0ABX2ZZU5</accession>
<gene>
    <name evidence="1" type="ORF">BGC07_18835</name>
</gene>
<evidence type="ECO:0000313" key="2">
    <source>
        <dbReference type="Proteomes" id="UP000094329"/>
    </source>
</evidence>
<evidence type="ECO:0000313" key="1">
    <source>
        <dbReference type="EMBL" id="ODN40971.1"/>
    </source>
</evidence>
<name>A0ABX2ZZU5_9GAMM</name>
<sequence>MLENRDKISNAIQQAKTWLQENKPGWYNPFHRKHNFDEELSALEALERVEYTDEAIKECIRKTGYHKHSFISFLHSEQGAINDQRIDLTSYDRLDSTLFLKKTTEEREEIYSKALDL</sequence>
<dbReference type="Proteomes" id="UP000094329">
    <property type="component" value="Unassembled WGS sequence"/>
</dbReference>